<feature type="region of interest" description="Disordered" evidence="6">
    <location>
        <begin position="545"/>
        <end position="582"/>
    </location>
</feature>
<protein>
    <submittedName>
        <fullName evidence="10">RagB/SusD family nutrient uptake outer membrane protein</fullName>
    </submittedName>
</protein>
<evidence type="ECO:0000256" key="4">
    <source>
        <dbReference type="ARBA" id="ARBA00023136"/>
    </source>
</evidence>
<evidence type="ECO:0000313" key="11">
    <source>
        <dbReference type="Proteomes" id="UP000438914"/>
    </source>
</evidence>
<dbReference type="Pfam" id="PF07980">
    <property type="entry name" value="SusD_RagB"/>
    <property type="match status" value="1"/>
</dbReference>
<feature type="domain" description="SusD-like N-terminal" evidence="9">
    <location>
        <begin position="24"/>
        <end position="221"/>
    </location>
</feature>
<evidence type="ECO:0000313" key="10">
    <source>
        <dbReference type="EMBL" id="MST83566.1"/>
    </source>
</evidence>
<reference evidence="10 11" key="1">
    <citation type="submission" date="2019-08" db="EMBL/GenBank/DDBJ databases">
        <title>In-depth cultivation of the pig gut microbiome towards novel bacterial diversity and tailored functional studies.</title>
        <authorList>
            <person name="Wylensek D."/>
            <person name="Hitch T.C.A."/>
            <person name="Clavel T."/>
        </authorList>
    </citation>
    <scope>NUCLEOTIDE SEQUENCE [LARGE SCALE GENOMIC DNA]</scope>
    <source>
        <strain evidence="10 11">LKV-178-WT-2A</strain>
    </source>
</reference>
<keyword evidence="4" id="KW-0472">Membrane</keyword>
<dbReference type="Gene3D" id="1.25.40.390">
    <property type="match status" value="1"/>
</dbReference>
<evidence type="ECO:0000259" key="8">
    <source>
        <dbReference type="Pfam" id="PF07980"/>
    </source>
</evidence>
<dbReference type="Pfam" id="PF14322">
    <property type="entry name" value="SusD-like_3"/>
    <property type="match status" value="1"/>
</dbReference>
<comment type="similarity">
    <text evidence="2">Belongs to the SusD family.</text>
</comment>
<evidence type="ECO:0000256" key="1">
    <source>
        <dbReference type="ARBA" id="ARBA00004442"/>
    </source>
</evidence>
<dbReference type="AlphaFoldDB" id="A0A7K0KCB2"/>
<dbReference type="PROSITE" id="PS51257">
    <property type="entry name" value="PROKAR_LIPOPROTEIN"/>
    <property type="match status" value="1"/>
</dbReference>
<keyword evidence="3 7" id="KW-0732">Signal</keyword>
<feature type="signal peptide" evidence="7">
    <location>
        <begin position="1"/>
        <end position="19"/>
    </location>
</feature>
<dbReference type="EMBL" id="VUNG01000003">
    <property type="protein sequence ID" value="MST83566.1"/>
    <property type="molecule type" value="Genomic_DNA"/>
</dbReference>
<dbReference type="GO" id="GO:0009279">
    <property type="term" value="C:cell outer membrane"/>
    <property type="evidence" value="ECO:0007669"/>
    <property type="project" value="UniProtKB-SubCell"/>
</dbReference>
<evidence type="ECO:0000259" key="9">
    <source>
        <dbReference type="Pfam" id="PF14322"/>
    </source>
</evidence>
<feature type="chain" id="PRO_5029870689" evidence="7">
    <location>
        <begin position="20"/>
        <end position="582"/>
    </location>
</feature>
<gene>
    <name evidence="10" type="ORF">FYJ73_02520</name>
</gene>
<dbReference type="Proteomes" id="UP000438914">
    <property type="component" value="Unassembled WGS sequence"/>
</dbReference>
<dbReference type="InterPro" id="IPR012944">
    <property type="entry name" value="SusD_RagB_dom"/>
</dbReference>
<evidence type="ECO:0000256" key="3">
    <source>
        <dbReference type="ARBA" id="ARBA00022729"/>
    </source>
</evidence>
<keyword evidence="5" id="KW-0998">Cell outer membrane</keyword>
<organism evidence="10 11">
    <name type="scientific">Hallella mizrahii</name>
    <dbReference type="NCBI Taxonomy" id="2606637"/>
    <lineage>
        <taxon>Bacteria</taxon>
        <taxon>Pseudomonadati</taxon>
        <taxon>Bacteroidota</taxon>
        <taxon>Bacteroidia</taxon>
        <taxon>Bacteroidales</taxon>
        <taxon>Prevotellaceae</taxon>
        <taxon>Hallella</taxon>
    </lineage>
</organism>
<dbReference type="InterPro" id="IPR033985">
    <property type="entry name" value="SusD-like_N"/>
</dbReference>
<dbReference type="RefSeq" id="WP_154533143.1">
    <property type="nucleotide sequence ID" value="NZ_VUNG01000003.1"/>
</dbReference>
<sequence>MKTTLLYIGMLAASTIVLGSCSDDFLSQSNSHQLTPENFFDSDAAVEKAVWPLYSYVWYDFNDKFYYGMGDGRANNITAQYSNYIYPYTNFTETSLSQGLTEAWGSLYSVVAQSNNAINNIRNYSTAAVSEAAKQSAIAEARFMRGTAYWYIASLWGCGIIYDNTSDMVNNYVVPANNRTDVLEFAIRDLEYAAKYLPKTQTGAGRVTRYAAYGMLSRLYLSMAGLTTDGQYNGSNIKAETDMNSGKHNAYYLDLAKKAALKVVNESGAQLLDNYGDLFAASTIDNNKESLFQLQFIPGTSVGGAAQSMTRFLAWSTMVADQNAWGGATYCSYDLFEEFSDYKDPTLNTKVDDKIRRHYSVASYGESYPELSADASTPYVYGKTESPSSQGANIKKYVIGTKKVNGFSEPNNSGINTYMLRLAEVYLNYVEAVMGDADATNDAVALKLFNAIRLRAQVPVKNSITWEDLRHEFRMEFAFEGLYWFQLLRRSYSHQQEVVNYLNNQNRNASYFESSTNTYKLSKDYAAPGPDVKIATAANLVLPMSDTDQTKNPNLKPDASGKAKTVPYTFGDREVSESELFQ</sequence>
<dbReference type="InterPro" id="IPR011990">
    <property type="entry name" value="TPR-like_helical_dom_sf"/>
</dbReference>
<keyword evidence="11" id="KW-1185">Reference proteome</keyword>
<evidence type="ECO:0000256" key="5">
    <source>
        <dbReference type="ARBA" id="ARBA00023237"/>
    </source>
</evidence>
<proteinExistence type="inferred from homology"/>
<comment type="subcellular location">
    <subcellularLocation>
        <location evidence="1">Cell outer membrane</location>
    </subcellularLocation>
</comment>
<name>A0A7K0KCB2_9BACT</name>
<feature type="domain" description="RagB/SusD" evidence="8">
    <location>
        <begin position="288"/>
        <end position="556"/>
    </location>
</feature>
<evidence type="ECO:0000256" key="6">
    <source>
        <dbReference type="SAM" id="MobiDB-lite"/>
    </source>
</evidence>
<comment type="caution">
    <text evidence="10">The sequence shown here is derived from an EMBL/GenBank/DDBJ whole genome shotgun (WGS) entry which is preliminary data.</text>
</comment>
<dbReference type="SUPFAM" id="SSF48452">
    <property type="entry name" value="TPR-like"/>
    <property type="match status" value="1"/>
</dbReference>
<accession>A0A7K0KCB2</accession>
<evidence type="ECO:0000256" key="2">
    <source>
        <dbReference type="ARBA" id="ARBA00006275"/>
    </source>
</evidence>
<evidence type="ECO:0000256" key="7">
    <source>
        <dbReference type="SAM" id="SignalP"/>
    </source>
</evidence>